<dbReference type="InterPro" id="IPR035924">
    <property type="entry name" value="FlaG-like_sf"/>
</dbReference>
<evidence type="ECO:0000313" key="2">
    <source>
        <dbReference type="EMBL" id="SMG18615.1"/>
    </source>
</evidence>
<protein>
    <submittedName>
        <fullName evidence="2">Uncharacterized conserved protein, FlaG/YvyC family</fullName>
    </submittedName>
</protein>
<dbReference type="AlphaFoldDB" id="A0A1X7ITW6"/>
<dbReference type="STRING" id="561720.SAMN06275492_10544"/>
<dbReference type="Gene3D" id="3.30.160.170">
    <property type="entry name" value="FlaG-like"/>
    <property type="match status" value="1"/>
</dbReference>
<dbReference type="RefSeq" id="WP_085543944.1">
    <property type="nucleotide sequence ID" value="NZ_FXBB01000005.1"/>
</dbReference>
<dbReference type="EMBL" id="FXBB01000005">
    <property type="protein sequence ID" value="SMG18615.1"/>
    <property type="molecule type" value="Genomic_DNA"/>
</dbReference>
<evidence type="ECO:0000313" key="3">
    <source>
        <dbReference type="Proteomes" id="UP000193355"/>
    </source>
</evidence>
<organism evidence="2 3">
    <name type="scientific">Dethiosulfovibrio salsuginis</name>
    <dbReference type="NCBI Taxonomy" id="561720"/>
    <lineage>
        <taxon>Bacteria</taxon>
        <taxon>Thermotogati</taxon>
        <taxon>Synergistota</taxon>
        <taxon>Synergistia</taxon>
        <taxon>Synergistales</taxon>
        <taxon>Dethiosulfovibrionaceae</taxon>
        <taxon>Dethiosulfovibrio</taxon>
    </lineage>
</organism>
<gene>
    <name evidence="2" type="ORF">SAMN06275492_10544</name>
</gene>
<feature type="region of interest" description="Disordered" evidence="1">
    <location>
        <begin position="1"/>
        <end position="28"/>
    </location>
</feature>
<proteinExistence type="predicted"/>
<dbReference type="InterPro" id="IPR005186">
    <property type="entry name" value="FlaG"/>
</dbReference>
<name>A0A1X7ITW6_9BACT</name>
<reference evidence="3" key="1">
    <citation type="submission" date="2017-04" db="EMBL/GenBank/DDBJ databases">
        <authorList>
            <person name="Varghese N."/>
            <person name="Submissions S."/>
        </authorList>
    </citation>
    <scope>NUCLEOTIDE SEQUENCE [LARGE SCALE GENOMIC DNA]</scope>
    <source>
        <strain evidence="3">USBA 82</strain>
    </source>
</reference>
<evidence type="ECO:0000256" key="1">
    <source>
        <dbReference type="SAM" id="MobiDB-lite"/>
    </source>
</evidence>
<sequence>MIERSAPVPATYNGVGKVASSESSIRSGAAYPQVKYQKQEPAVKEALDPKELDQALQQAERVASAFDRNLKFEYRKEADVYQVLVMEMDNKGHDNVVRKIPPDEVVNFIQHVKDMFGALIDLEA</sequence>
<accession>A0A1X7ITW6</accession>
<dbReference type="Pfam" id="PF03646">
    <property type="entry name" value="FlaG"/>
    <property type="match status" value="1"/>
</dbReference>
<keyword evidence="3" id="KW-1185">Reference proteome</keyword>
<dbReference type="SUPFAM" id="SSF160214">
    <property type="entry name" value="FlaG-like"/>
    <property type="match status" value="1"/>
</dbReference>
<dbReference type="Proteomes" id="UP000193355">
    <property type="component" value="Unassembled WGS sequence"/>
</dbReference>
<dbReference type="OrthoDB" id="6071at2"/>